<dbReference type="Proteomes" id="UP000010384">
    <property type="component" value="Chromosome"/>
</dbReference>
<dbReference type="eggNOG" id="COG1670">
    <property type="taxonomic scope" value="Bacteria"/>
</dbReference>
<evidence type="ECO:0000313" key="2">
    <source>
        <dbReference type="Proteomes" id="UP000010384"/>
    </source>
</evidence>
<evidence type="ECO:0000313" key="1">
    <source>
        <dbReference type="EMBL" id="AFY90401.1"/>
    </source>
</evidence>
<dbReference type="EMBL" id="CP003597">
    <property type="protein sequence ID" value="AFY90401.1"/>
    <property type="molecule type" value="Genomic_DNA"/>
</dbReference>
<organism evidence="1 2">
    <name type="scientific">Chroococcidiopsis thermalis (strain PCC 7203)</name>
    <dbReference type="NCBI Taxonomy" id="251229"/>
    <lineage>
        <taxon>Bacteria</taxon>
        <taxon>Bacillati</taxon>
        <taxon>Cyanobacteriota</taxon>
        <taxon>Cyanophyceae</taxon>
        <taxon>Chroococcidiopsidales</taxon>
        <taxon>Chroococcidiopsidaceae</taxon>
        <taxon>Chroococcidiopsis</taxon>
    </lineage>
</organism>
<sequence>MRSWFRLLVYLKVWAIAISNRMKISQSYIIETQRCRLRCVSLEDIPHTFSATQYQGFNDGILWEPPTKEEELVEPYQRSIISWENGEAYTFTIESKDSKNFRSLEGARLCAPTINTSFLV</sequence>
<name>K9U7J7_CHRTP</name>
<dbReference type="Gene3D" id="3.40.630.30">
    <property type="match status" value="1"/>
</dbReference>
<dbReference type="AlphaFoldDB" id="K9U7J7"/>
<protein>
    <submittedName>
        <fullName evidence="1">Uncharacterized protein</fullName>
    </submittedName>
</protein>
<dbReference type="SUPFAM" id="SSF55729">
    <property type="entry name" value="Acyl-CoA N-acyltransferases (Nat)"/>
    <property type="match status" value="1"/>
</dbReference>
<dbReference type="KEGG" id="cthe:Chro_5024"/>
<dbReference type="HOGENOM" id="CLU_2045528_0_0_3"/>
<proteinExistence type="predicted"/>
<reference evidence="1 2" key="1">
    <citation type="submission" date="2012-06" db="EMBL/GenBank/DDBJ databases">
        <title>Finished chromosome of genome of Chroococcidiopsis thermalis PCC 7203.</title>
        <authorList>
            <consortium name="US DOE Joint Genome Institute"/>
            <person name="Gugger M."/>
            <person name="Coursin T."/>
            <person name="Rippka R."/>
            <person name="Tandeau De Marsac N."/>
            <person name="Huntemann M."/>
            <person name="Wei C.-L."/>
            <person name="Han J."/>
            <person name="Detter J.C."/>
            <person name="Han C."/>
            <person name="Tapia R."/>
            <person name="Davenport K."/>
            <person name="Daligault H."/>
            <person name="Erkkila T."/>
            <person name="Gu W."/>
            <person name="Munk A.C.C."/>
            <person name="Teshima H."/>
            <person name="Xu Y."/>
            <person name="Chain P."/>
            <person name="Chen A."/>
            <person name="Krypides N."/>
            <person name="Mavromatis K."/>
            <person name="Markowitz V."/>
            <person name="Szeto E."/>
            <person name="Ivanova N."/>
            <person name="Mikhailova N."/>
            <person name="Ovchinnikova G."/>
            <person name="Pagani I."/>
            <person name="Pati A."/>
            <person name="Goodwin L."/>
            <person name="Peters L."/>
            <person name="Pitluck S."/>
            <person name="Woyke T."/>
            <person name="Kerfeld C."/>
        </authorList>
    </citation>
    <scope>NUCLEOTIDE SEQUENCE [LARGE SCALE GENOMIC DNA]</scope>
    <source>
        <strain evidence="1 2">PCC 7203</strain>
    </source>
</reference>
<dbReference type="STRING" id="251229.Chro_5024"/>
<keyword evidence="2" id="KW-1185">Reference proteome</keyword>
<dbReference type="InterPro" id="IPR016181">
    <property type="entry name" value="Acyl_CoA_acyltransferase"/>
</dbReference>
<accession>K9U7J7</accession>
<dbReference type="InParanoid" id="K9U7J7"/>
<gene>
    <name evidence="1" type="ORF">Chro_5024</name>
</gene>